<protein>
    <submittedName>
        <fullName evidence="6">3',5'-cyclic-nucleotide phosphodiesterase</fullName>
    </submittedName>
</protein>
<dbReference type="SUPFAM" id="SSF56300">
    <property type="entry name" value="Metallo-dependent phosphatases"/>
    <property type="match status" value="1"/>
</dbReference>
<dbReference type="PANTHER" id="PTHR42988">
    <property type="entry name" value="PHOSPHOHYDROLASE"/>
    <property type="match status" value="1"/>
</dbReference>
<dbReference type="GO" id="GO:0046872">
    <property type="term" value="F:metal ion binding"/>
    <property type="evidence" value="ECO:0007669"/>
    <property type="project" value="UniProtKB-KW"/>
</dbReference>
<dbReference type="RefSeq" id="WP_012520869.1">
    <property type="nucleotide sequence ID" value="NC_011144.1"/>
</dbReference>
<evidence type="ECO:0000259" key="5">
    <source>
        <dbReference type="Pfam" id="PF00149"/>
    </source>
</evidence>
<dbReference type="InterPro" id="IPR029052">
    <property type="entry name" value="Metallo-depent_PP-like"/>
</dbReference>
<reference evidence="6 7" key="1">
    <citation type="journal article" date="2008" name="BMC Genomics">
        <title>Complete genome of Phenylobacterium zucineum - a novel facultative intracellular bacterium isolated from human erythroleukemia cell line K562.</title>
        <authorList>
            <person name="Luo Y."/>
            <person name="Xu X."/>
            <person name="Ding Z."/>
            <person name="Liu Z."/>
            <person name="Zhang B."/>
            <person name="Yan Z."/>
            <person name="Sun J."/>
            <person name="Hu S."/>
            <person name="Hu X."/>
        </authorList>
    </citation>
    <scope>NUCLEOTIDE SEQUENCE [LARGE SCALE GENOMIC DNA]</scope>
    <source>
        <strain evidence="6 7">HLK1</strain>
    </source>
</reference>
<evidence type="ECO:0000256" key="1">
    <source>
        <dbReference type="ARBA" id="ARBA00022723"/>
    </source>
</evidence>
<evidence type="ECO:0000313" key="6">
    <source>
        <dbReference type="EMBL" id="ACG76721.1"/>
    </source>
</evidence>
<keyword evidence="2" id="KW-0378">Hydrolase</keyword>
<dbReference type="EMBL" id="CP000747">
    <property type="protein sequence ID" value="ACG76721.1"/>
    <property type="molecule type" value="Genomic_DNA"/>
</dbReference>
<gene>
    <name evidence="6" type="ordered locus">PHZ_c0307</name>
</gene>
<organism evidence="6 7">
    <name type="scientific">Phenylobacterium zucineum (strain HLK1)</name>
    <dbReference type="NCBI Taxonomy" id="450851"/>
    <lineage>
        <taxon>Bacteria</taxon>
        <taxon>Pseudomonadati</taxon>
        <taxon>Pseudomonadota</taxon>
        <taxon>Alphaproteobacteria</taxon>
        <taxon>Caulobacterales</taxon>
        <taxon>Caulobacteraceae</taxon>
        <taxon>Phenylobacterium</taxon>
    </lineage>
</organism>
<proteinExistence type="inferred from homology"/>
<evidence type="ECO:0000256" key="4">
    <source>
        <dbReference type="ARBA" id="ARBA00025742"/>
    </source>
</evidence>
<keyword evidence="3" id="KW-0408">Iron</keyword>
<evidence type="ECO:0000256" key="3">
    <source>
        <dbReference type="ARBA" id="ARBA00023004"/>
    </source>
</evidence>
<dbReference type="Proteomes" id="UP000001868">
    <property type="component" value="Chromosome"/>
</dbReference>
<dbReference type="KEGG" id="pzu:PHZ_c0307"/>
<dbReference type="HOGENOM" id="CLU_063034_0_0_5"/>
<dbReference type="PANTHER" id="PTHR42988:SF2">
    <property type="entry name" value="CYCLIC NUCLEOTIDE PHOSPHODIESTERASE CBUA0032-RELATED"/>
    <property type="match status" value="1"/>
</dbReference>
<dbReference type="InterPro" id="IPR050884">
    <property type="entry name" value="CNP_phosphodiesterase-III"/>
</dbReference>
<sequence length="264" mass="28906">MTIRLAHLSDIHFGGENPEAVAAAADMLRGERFDLVVVSGDLTRYGEAWEFEQAKAWLDGLPEQRLVTPGNHDAPYLAWAERIFAPFRRFERWIGAAPAQTWLAPGVAVRGINTARGAQPRLNWSKGQIARRQAEEAAAWFDTAPPDAVRIVVVHHPLIEMLGGPMTARVWGGEAAAAAFAGAKVDLVLSGHIHAPFTWPYPYGDGRTYAVGAGTLSVRERGVPPGFNIVEVEADCFRVTALAWTGSRYEPFRTWALDRRAAAP</sequence>
<dbReference type="eggNOG" id="COG1409">
    <property type="taxonomic scope" value="Bacteria"/>
</dbReference>
<name>B4RDB7_PHEZH</name>
<dbReference type="GO" id="GO:0016787">
    <property type="term" value="F:hydrolase activity"/>
    <property type="evidence" value="ECO:0007669"/>
    <property type="project" value="UniProtKB-KW"/>
</dbReference>
<dbReference type="Gene3D" id="3.60.21.10">
    <property type="match status" value="1"/>
</dbReference>
<accession>B4RDB7</accession>
<feature type="domain" description="Calcineurin-like phosphoesterase" evidence="5">
    <location>
        <begin position="3"/>
        <end position="196"/>
    </location>
</feature>
<dbReference type="InterPro" id="IPR004843">
    <property type="entry name" value="Calcineurin-like_PHP"/>
</dbReference>
<comment type="similarity">
    <text evidence="4">Belongs to the cyclic nucleotide phosphodiesterase class-III family.</text>
</comment>
<dbReference type="AlphaFoldDB" id="B4RDB7"/>
<evidence type="ECO:0000256" key="2">
    <source>
        <dbReference type="ARBA" id="ARBA00022801"/>
    </source>
</evidence>
<evidence type="ECO:0000313" key="7">
    <source>
        <dbReference type="Proteomes" id="UP000001868"/>
    </source>
</evidence>
<keyword evidence="1" id="KW-0479">Metal-binding</keyword>
<dbReference type="STRING" id="450851.PHZ_c0307"/>
<keyword evidence="7" id="KW-1185">Reference proteome</keyword>
<dbReference type="Pfam" id="PF00149">
    <property type="entry name" value="Metallophos"/>
    <property type="match status" value="1"/>
</dbReference>